<dbReference type="EC" id="3.4.21.89" evidence="3"/>
<dbReference type="GO" id="GO:0009003">
    <property type="term" value="F:signal peptidase activity"/>
    <property type="evidence" value="ECO:0007669"/>
    <property type="project" value="UniProtKB-EC"/>
</dbReference>
<feature type="transmembrane region" description="Helical" evidence="3">
    <location>
        <begin position="7"/>
        <end position="28"/>
    </location>
</feature>
<dbReference type="SUPFAM" id="SSF51306">
    <property type="entry name" value="LexA/Signal peptidase"/>
    <property type="match status" value="1"/>
</dbReference>
<dbReference type="PRINTS" id="PR00727">
    <property type="entry name" value="LEADERPTASE"/>
</dbReference>
<evidence type="ECO:0000259" key="4">
    <source>
        <dbReference type="Pfam" id="PF10502"/>
    </source>
</evidence>
<keyword evidence="6" id="KW-1185">Reference proteome</keyword>
<dbReference type="CDD" id="cd06530">
    <property type="entry name" value="S26_SPase_I"/>
    <property type="match status" value="1"/>
</dbReference>
<dbReference type="GO" id="GO:0005886">
    <property type="term" value="C:plasma membrane"/>
    <property type="evidence" value="ECO:0007669"/>
    <property type="project" value="UniProtKB-SubCell"/>
</dbReference>
<dbReference type="Proteomes" id="UP001286174">
    <property type="component" value="Unassembled WGS sequence"/>
</dbReference>
<dbReference type="Pfam" id="PF10502">
    <property type="entry name" value="Peptidase_S26"/>
    <property type="match status" value="1"/>
</dbReference>
<protein>
    <recommendedName>
        <fullName evidence="3">Signal peptidase I</fullName>
        <ecNumber evidence="3">3.4.21.89</ecNumber>
    </recommendedName>
</protein>
<dbReference type="PANTHER" id="PTHR43390:SF1">
    <property type="entry name" value="CHLOROPLAST PROCESSING PEPTIDASE"/>
    <property type="match status" value="1"/>
</dbReference>
<organism evidence="5 6">
    <name type="scientific">Grylomicrobium aquisgranensis</name>
    <dbReference type="NCBI Taxonomy" id="2926318"/>
    <lineage>
        <taxon>Bacteria</taxon>
        <taxon>Bacillati</taxon>
        <taxon>Bacillota</taxon>
        <taxon>Erysipelotrichia</taxon>
        <taxon>Erysipelotrichales</taxon>
        <taxon>Erysipelotrichaceae</taxon>
        <taxon>Grylomicrobium</taxon>
    </lineage>
</organism>
<keyword evidence="3 5" id="KW-0378">Hydrolase</keyword>
<name>A0AB35U0A7_9FIRM</name>
<proteinExistence type="inferred from homology"/>
<evidence type="ECO:0000256" key="3">
    <source>
        <dbReference type="RuleBase" id="RU362042"/>
    </source>
</evidence>
<reference evidence="5 6" key="1">
    <citation type="submission" date="2022-03" db="EMBL/GenBank/DDBJ databases">
        <title>Novel taxa within the pig intestine.</title>
        <authorList>
            <person name="Wylensek D."/>
            <person name="Bishof K."/>
            <person name="Afrizal A."/>
            <person name="Clavel T."/>
        </authorList>
    </citation>
    <scope>NUCLEOTIDE SEQUENCE [LARGE SCALE GENOMIC DNA]</scope>
    <source>
        <strain evidence="5 6">CLA-KB-P133</strain>
    </source>
</reference>
<dbReference type="RefSeq" id="WP_370595585.1">
    <property type="nucleotide sequence ID" value="NZ_JALBUR010000004.1"/>
</dbReference>
<dbReference type="InterPro" id="IPR000223">
    <property type="entry name" value="Pept_S26A_signal_pept_1"/>
</dbReference>
<keyword evidence="3" id="KW-0472">Membrane</keyword>
<dbReference type="AlphaFoldDB" id="A0AB35U0A7"/>
<dbReference type="GO" id="GO:0004252">
    <property type="term" value="F:serine-type endopeptidase activity"/>
    <property type="evidence" value="ECO:0007669"/>
    <property type="project" value="InterPro"/>
</dbReference>
<comment type="caution">
    <text evidence="5">The sequence shown here is derived from an EMBL/GenBank/DDBJ whole genome shotgun (WGS) entry which is preliminary data.</text>
</comment>
<evidence type="ECO:0000256" key="2">
    <source>
        <dbReference type="ARBA" id="ARBA00009370"/>
    </source>
</evidence>
<dbReference type="NCBIfam" id="TIGR02227">
    <property type="entry name" value="sigpep_I_bact"/>
    <property type="match status" value="1"/>
</dbReference>
<sequence length="159" mass="17904">MRYFKRFLLKVLIYAGILVVLFGFIFGLRVTYSSAMYPSIKDGDLVIVYRLDTINPDDPVLYKSKDGTEKIGRVKAIADSTIDISDKGEVSINGGKITENVFYATEPGDTLTYPYTVPDDSYFVLNDNRRNTDDSRTQGAIVKKDIVGKVVFVIRRRGI</sequence>
<evidence type="ECO:0000256" key="1">
    <source>
        <dbReference type="ARBA" id="ARBA00004401"/>
    </source>
</evidence>
<comment type="subcellular location">
    <subcellularLocation>
        <location evidence="1">Cell membrane</location>
        <topology evidence="1">Single-pass type II membrane protein</topology>
    </subcellularLocation>
    <subcellularLocation>
        <location evidence="3">Membrane</location>
        <topology evidence="3">Single-pass type II membrane protein</topology>
    </subcellularLocation>
</comment>
<keyword evidence="3" id="KW-1133">Transmembrane helix</keyword>
<keyword evidence="3" id="KW-0645">Protease</keyword>
<evidence type="ECO:0000313" key="6">
    <source>
        <dbReference type="Proteomes" id="UP001286174"/>
    </source>
</evidence>
<dbReference type="InterPro" id="IPR019533">
    <property type="entry name" value="Peptidase_S26"/>
</dbReference>
<dbReference type="GO" id="GO:0006465">
    <property type="term" value="P:signal peptide processing"/>
    <property type="evidence" value="ECO:0007669"/>
    <property type="project" value="InterPro"/>
</dbReference>
<feature type="domain" description="Peptidase S26" evidence="4">
    <location>
        <begin position="6"/>
        <end position="154"/>
    </location>
</feature>
<gene>
    <name evidence="5" type="primary">lepB</name>
    <name evidence="5" type="ORF">MOZ60_02870</name>
</gene>
<dbReference type="Gene3D" id="2.10.109.10">
    <property type="entry name" value="Umud Fragment, subunit A"/>
    <property type="match status" value="1"/>
</dbReference>
<dbReference type="PANTHER" id="PTHR43390">
    <property type="entry name" value="SIGNAL PEPTIDASE I"/>
    <property type="match status" value="1"/>
</dbReference>
<evidence type="ECO:0000313" key="5">
    <source>
        <dbReference type="EMBL" id="MDX8419033.1"/>
    </source>
</evidence>
<accession>A0AB35U0A7</accession>
<dbReference type="InterPro" id="IPR036286">
    <property type="entry name" value="LexA/Signal_pep-like_sf"/>
</dbReference>
<dbReference type="EMBL" id="JALBUR010000004">
    <property type="protein sequence ID" value="MDX8419033.1"/>
    <property type="molecule type" value="Genomic_DNA"/>
</dbReference>
<comment type="catalytic activity">
    <reaction evidence="3">
        <text>Cleavage of hydrophobic, N-terminal signal or leader sequences from secreted and periplasmic proteins.</text>
        <dbReference type="EC" id="3.4.21.89"/>
    </reaction>
</comment>
<keyword evidence="3" id="KW-0812">Transmembrane</keyword>
<comment type="similarity">
    <text evidence="2 3">Belongs to the peptidase S26 family.</text>
</comment>